<organism evidence="6 7">
    <name type="scientific">Salinicola corii</name>
    <dbReference type="NCBI Taxonomy" id="2606937"/>
    <lineage>
        <taxon>Bacteria</taxon>
        <taxon>Pseudomonadati</taxon>
        <taxon>Pseudomonadota</taxon>
        <taxon>Gammaproteobacteria</taxon>
        <taxon>Oceanospirillales</taxon>
        <taxon>Halomonadaceae</taxon>
        <taxon>Salinicola</taxon>
    </lineage>
</organism>
<dbReference type="EMBL" id="VTPX01000012">
    <property type="protein sequence ID" value="KAA0016234.1"/>
    <property type="molecule type" value="Genomic_DNA"/>
</dbReference>
<dbReference type="Pfam" id="PF08282">
    <property type="entry name" value="Hydrolase_3"/>
    <property type="match status" value="1"/>
</dbReference>
<keyword evidence="7" id="KW-1185">Reference proteome</keyword>
<reference evidence="6 7" key="1">
    <citation type="submission" date="2019-08" db="EMBL/GenBank/DDBJ databases">
        <title>Bioinformatics analysis of the strain L3 and L5.</title>
        <authorList>
            <person name="Li X."/>
        </authorList>
    </citation>
    <scope>NUCLEOTIDE SEQUENCE [LARGE SCALE GENOMIC DNA]</scope>
    <source>
        <strain evidence="6 7">L3</strain>
    </source>
</reference>
<dbReference type="SFLD" id="SFLDS00003">
    <property type="entry name" value="Haloacid_Dehalogenase"/>
    <property type="match status" value="1"/>
</dbReference>
<proteinExistence type="inferred from homology"/>
<dbReference type="GO" id="GO:0016791">
    <property type="term" value="F:phosphatase activity"/>
    <property type="evidence" value="ECO:0007669"/>
    <property type="project" value="UniProtKB-ARBA"/>
</dbReference>
<dbReference type="InterPro" id="IPR000150">
    <property type="entry name" value="Cof"/>
</dbReference>
<dbReference type="Gene3D" id="3.30.1240.10">
    <property type="match status" value="1"/>
</dbReference>
<evidence type="ECO:0000256" key="1">
    <source>
        <dbReference type="ARBA" id="ARBA00001946"/>
    </source>
</evidence>
<comment type="cofactor">
    <cofactor evidence="1">
        <name>Mg(2+)</name>
        <dbReference type="ChEBI" id="CHEBI:18420"/>
    </cofactor>
</comment>
<dbReference type="PANTHER" id="PTHR47267:SF4">
    <property type="entry name" value="PYRIDOXAL PHOSPHATE PHOSPHATASE YIGL"/>
    <property type="match status" value="1"/>
</dbReference>
<keyword evidence="4" id="KW-0460">Magnesium</keyword>
<protein>
    <submittedName>
        <fullName evidence="6">HAD family phosphatase</fullName>
    </submittedName>
</protein>
<keyword evidence="2" id="KW-0479">Metal-binding</keyword>
<dbReference type="SFLD" id="SFLDG01140">
    <property type="entry name" value="C2.B:_Phosphomannomutase_and_P"/>
    <property type="match status" value="1"/>
</dbReference>
<dbReference type="NCBIfam" id="TIGR01484">
    <property type="entry name" value="HAD-SF-IIB"/>
    <property type="match status" value="1"/>
</dbReference>
<dbReference type="GO" id="GO:0000287">
    <property type="term" value="F:magnesium ion binding"/>
    <property type="evidence" value="ECO:0007669"/>
    <property type="project" value="UniProtKB-ARBA"/>
</dbReference>
<evidence type="ECO:0000256" key="5">
    <source>
        <dbReference type="ARBA" id="ARBA00034778"/>
    </source>
</evidence>
<dbReference type="Gene3D" id="3.40.50.1000">
    <property type="entry name" value="HAD superfamily/HAD-like"/>
    <property type="match status" value="1"/>
</dbReference>
<dbReference type="InterPro" id="IPR006379">
    <property type="entry name" value="HAD-SF_hydro_IIB"/>
</dbReference>
<dbReference type="PANTHER" id="PTHR47267">
    <property type="match status" value="1"/>
</dbReference>
<keyword evidence="3" id="KW-0378">Hydrolase</keyword>
<evidence type="ECO:0000313" key="6">
    <source>
        <dbReference type="EMBL" id="KAA0016234.1"/>
    </source>
</evidence>
<gene>
    <name evidence="6" type="ORF">F0A16_17490</name>
</gene>
<comment type="similarity">
    <text evidence="5">Belongs to the HAD-like hydrolase superfamily. Cof family.</text>
</comment>
<accession>A0A640WAN4</accession>
<dbReference type="InterPro" id="IPR023214">
    <property type="entry name" value="HAD_sf"/>
</dbReference>
<dbReference type="Proteomes" id="UP000466024">
    <property type="component" value="Unassembled WGS sequence"/>
</dbReference>
<dbReference type="CDD" id="cd07516">
    <property type="entry name" value="HAD_Pase"/>
    <property type="match status" value="1"/>
</dbReference>
<dbReference type="InterPro" id="IPR036412">
    <property type="entry name" value="HAD-like_sf"/>
</dbReference>
<dbReference type="NCBIfam" id="TIGR00099">
    <property type="entry name" value="Cof-subfamily"/>
    <property type="match status" value="1"/>
</dbReference>
<dbReference type="SUPFAM" id="SSF56784">
    <property type="entry name" value="HAD-like"/>
    <property type="match status" value="1"/>
</dbReference>
<name>A0A640WAN4_9GAMM</name>
<evidence type="ECO:0000256" key="2">
    <source>
        <dbReference type="ARBA" id="ARBA00022723"/>
    </source>
</evidence>
<evidence type="ECO:0000256" key="3">
    <source>
        <dbReference type="ARBA" id="ARBA00022801"/>
    </source>
</evidence>
<evidence type="ECO:0000313" key="7">
    <source>
        <dbReference type="Proteomes" id="UP000466024"/>
    </source>
</evidence>
<comment type="caution">
    <text evidence="6">The sequence shown here is derived from an EMBL/GenBank/DDBJ whole genome shotgun (WGS) entry which is preliminary data.</text>
</comment>
<evidence type="ECO:0000256" key="4">
    <source>
        <dbReference type="ARBA" id="ARBA00022842"/>
    </source>
</evidence>
<dbReference type="RefSeq" id="WP_149436659.1">
    <property type="nucleotide sequence ID" value="NZ_VTPX01000012.1"/>
</dbReference>
<dbReference type="AlphaFoldDB" id="A0A640WAN4"/>
<sequence>MSQYLIASDLDNTLLNAEHRIDALTRDTLQALSARGHVIALASGRHYQDIAAIRRQLDIPAWIISSNGAHVHDAGDRVVSDTLVPTELVRALVDLPRPSSVRLNLYTRDRWLIDAEAPELLPLHAMTGFTYQVDEMADLDSEHVGKVLYIGEPALLKPLERTLRERHGEALHITYSAANSLEIMQRGVNKATALSRALRALDLPTERTLAFGDNFNDVEMLTLAGHAYVVSNAHPDVIGQLPRAKTIGAHHESAVAHALREFFALE</sequence>